<proteinExistence type="predicted"/>
<dbReference type="GO" id="GO:0042742">
    <property type="term" value="P:defense response to bacterium"/>
    <property type="evidence" value="ECO:0007669"/>
    <property type="project" value="InterPro"/>
</dbReference>
<protein>
    <recommendedName>
        <fullName evidence="3">Mersacidin/lichenicidin family type 2 lantibiotic</fullName>
    </recommendedName>
</protein>
<dbReference type="EMBL" id="LAHD01000008">
    <property type="protein sequence ID" value="PHK06322.1"/>
    <property type="molecule type" value="Genomic_DNA"/>
</dbReference>
<dbReference type="Proteomes" id="UP000222310">
    <property type="component" value="Unassembled WGS sequence"/>
</dbReference>
<dbReference type="AlphaFoldDB" id="A0A9Q5ZFS8"/>
<reference evidence="1 2" key="1">
    <citation type="submission" date="2015-02" db="EMBL/GenBank/DDBJ databases">
        <title>Nostoc linckia genome annotation.</title>
        <authorList>
            <person name="Zhou Z."/>
        </authorList>
    </citation>
    <scope>NUCLEOTIDE SEQUENCE [LARGE SCALE GENOMIC DNA]</scope>
    <source>
        <strain evidence="2">z8</strain>
    </source>
</reference>
<accession>A0A9Q5ZFS8</accession>
<gene>
    <name evidence="1" type="ORF">VF08_04610</name>
</gene>
<sequence length="75" mass="8167">MAEININNLDIDIIRAWKDEEYLNSLSEEQRSHLPENPAGIIELSNEDMGSVVGGGSIYCCGGIVSNIFTNPVAE</sequence>
<dbReference type="RefSeq" id="WP_099070035.1">
    <property type="nucleotide sequence ID" value="NZ_LAHD01000008.1"/>
</dbReference>
<dbReference type="GeneID" id="57094909"/>
<comment type="caution">
    <text evidence="1">The sequence shown here is derived from an EMBL/GenBank/DDBJ whole genome shotgun (WGS) entry which is preliminary data.</text>
</comment>
<evidence type="ECO:0000313" key="1">
    <source>
        <dbReference type="EMBL" id="PHK06322.1"/>
    </source>
</evidence>
<dbReference type="NCBIfam" id="TIGR03898">
    <property type="entry name" value="lanti_MRSA_kill"/>
    <property type="match status" value="1"/>
</dbReference>
<dbReference type="InterPro" id="IPR027635">
    <property type="entry name" value="Lantibiotic2_lead_pep_dom"/>
</dbReference>
<name>A0A9Q5ZFS8_NOSLI</name>
<evidence type="ECO:0000313" key="2">
    <source>
        <dbReference type="Proteomes" id="UP000222310"/>
    </source>
</evidence>
<organism evidence="1 2">
    <name type="scientific">Nostoc linckia z8</name>
    <dbReference type="NCBI Taxonomy" id="1628746"/>
    <lineage>
        <taxon>Bacteria</taxon>
        <taxon>Bacillati</taxon>
        <taxon>Cyanobacteriota</taxon>
        <taxon>Cyanophyceae</taxon>
        <taxon>Nostocales</taxon>
        <taxon>Nostocaceae</taxon>
        <taxon>Nostoc</taxon>
    </lineage>
</organism>
<evidence type="ECO:0008006" key="3">
    <source>
        <dbReference type="Google" id="ProtNLM"/>
    </source>
</evidence>